<keyword evidence="7" id="KW-1185">Reference proteome</keyword>
<dbReference type="InterPro" id="IPR036388">
    <property type="entry name" value="WH-like_DNA-bd_sf"/>
</dbReference>
<dbReference type="GO" id="GO:0006355">
    <property type="term" value="P:regulation of DNA-templated transcription"/>
    <property type="evidence" value="ECO:0007669"/>
    <property type="project" value="InterPro"/>
</dbReference>
<dbReference type="GO" id="GO:0000976">
    <property type="term" value="F:transcription cis-regulatory region binding"/>
    <property type="evidence" value="ECO:0007669"/>
    <property type="project" value="TreeGrafter"/>
</dbReference>
<dbReference type="CDD" id="cd00383">
    <property type="entry name" value="trans_reg_C"/>
    <property type="match status" value="1"/>
</dbReference>
<name>A0A7V8REL0_9SPHN</name>
<protein>
    <submittedName>
        <fullName evidence="6">Response regulator transcription factor</fullName>
    </submittedName>
</protein>
<dbReference type="SUPFAM" id="SSF52172">
    <property type="entry name" value="CheY-like"/>
    <property type="match status" value="1"/>
</dbReference>
<evidence type="ECO:0000256" key="1">
    <source>
        <dbReference type="ARBA" id="ARBA00023125"/>
    </source>
</evidence>
<evidence type="ECO:0000313" key="7">
    <source>
        <dbReference type="Proteomes" id="UP000589292"/>
    </source>
</evidence>
<dbReference type="GO" id="GO:0005829">
    <property type="term" value="C:cytosol"/>
    <property type="evidence" value="ECO:0007669"/>
    <property type="project" value="TreeGrafter"/>
</dbReference>
<feature type="modified residue" description="4-aspartylphosphate" evidence="2">
    <location>
        <position position="54"/>
    </location>
</feature>
<evidence type="ECO:0000259" key="4">
    <source>
        <dbReference type="PROSITE" id="PS50110"/>
    </source>
</evidence>
<dbReference type="InterPro" id="IPR011006">
    <property type="entry name" value="CheY-like_superfamily"/>
</dbReference>
<organism evidence="6 7">
    <name type="scientific">Sphingomonas ursincola</name>
    <dbReference type="NCBI Taxonomy" id="56361"/>
    <lineage>
        <taxon>Bacteria</taxon>
        <taxon>Pseudomonadati</taxon>
        <taxon>Pseudomonadota</taxon>
        <taxon>Alphaproteobacteria</taxon>
        <taxon>Sphingomonadales</taxon>
        <taxon>Sphingomonadaceae</taxon>
        <taxon>Sphingomonas</taxon>
    </lineage>
</organism>
<dbReference type="PANTHER" id="PTHR48111">
    <property type="entry name" value="REGULATOR OF RPOS"/>
    <property type="match status" value="1"/>
</dbReference>
<dbReference type="GO" id="GO:0032993">
    <property type="term" value="C:protein-DNA complex"/>
    <property type="evidence" value="ECO:0007669"/>
    <property type="project" value="TreeGrafter"/>
</dbReference>
<feature type="DNA-binding region" description="OmpR/PhoB-type" evidence="3">
    <location>
        <begin position="127"/>
        <end position="226"/>
    </location>
</feature>
<accession>A0A7V8REL0</accession>
<dbReference type="SMART" id="SM00448">
    <property type="entry name" value="REC"/>
    <property type="match status" value="1"/>
</dbReference>
<dbReference type="PROSITE" id="PS51755">
    <property type="entry name" value="OMPR_PHOB"/>
    <property type="match status" value="1"/>
</dbReference>
<sequence>MRNDVLIIDDEPAIRRLLIGALERNALSHVEAGTAAEGLRLATMEPSPLVALLDLGLPDRDGLEIVPQLSARGIAVIVLTARDATDEKVAALDLGADDFVTKPFDSEELLARIRSALRRKAGPQADSAKRQFLEGSIDRDTHRVTIRGAQVDLTPREFNLLWALSDRPGRVITHDRLLEEVWGPAHRHDLDYLRVAVRALRRKIEQDPTHPRLIVNEPGIGYRISVT</sequence>
<evidence type="ECO:0000256" key="3">
    <source>
        <dbReference type="PROSITE-ProRule" id="PRU01091"/>
    </source>
</evidence>
<keyword evidence="2" id="KW-0597">Phosphoprotein</keyword>
<dbReference type="InterPro" id="IPR001789">
    <property type="entry name" value="Sig_transdc_resp-reg_receiver"/>
</dbReference>
<gene>
    <name evidence="6" type="ORF">FG486_11855</name>
</gene>
<evidence type="ECO:0000313" key="6">
    <source>
        <dbReference type="EMBL" id="MBA1375034.1"/>
    </source>
</evidence>
<dbReference type="InterPro" id="IPR039420">
    <property type="entry name" value="WalR-like"/>
</dbReference>
<proteinExistence type="predicted"/>
<dbReference type="Proteomes" id="UP000589292">
    <property type="component" value="Unassembled WGS sequence"/>
</dbReference>
<dbReference type="Gene3D" id="6.10.250.690">
    <property type="match status" value="1"/>
</dbReference>
<dbReference type="Pfam" id="PF00486">
    <property type="entry name" value="Trans_reg_C"/>
    <property type="match status" value="1"/>
</dbReference>
<dbReference type="Gene3D" id="1.10.10.10">
    <property type="entry name" value="Winged helix-like DNA-binding domain superfamily/Winged helix DNA-binding domain"/>
    <property type="match status" value="1"/>
</dbReference>
<dbReference type="PANTHER" id="PTHR48111:SF50">
    <property type="entry name" value="KDP OPERON TRANSCRIPTIONAL REGULATORY PROTEIN KDPE"/>
    <property type="match status" value="1"/>
</dbReference>
<dbReference type="GO" id="GO:0000156">
    <property type="term" value="F:phosphorelay response regulator activity"/>
    <property type="evidence" value="ECO:0007669"/>
    <property type="project" value="TreeGrafter"/>
</dbReference>
<evidence type="ECO:0000259" key="5">
    <source>
        <dbReference type="PROSITE" id="PS51755"/>
    </source>
</evidence>
<dbReference type="RefSeq" id="WP_181267631.1">
    <property type="nucleotide sequence ID" value="NZ_BAAAGB010000001.1"/>
</dbReference>
<dbReference type="EMBL" id="VDES01000002">
    <property type="protein sequence ID" value="MBA1375034.1"/>
    <property type="molecule type" value="Genomic_DNA"/>
</dbReference>
<keyword evidence="1 3" id="KW-0238">DNA-binding</keyword>
<dbReference type="Gene3D" id="3.40.50.2300">
    <property type="match status" value="1"/>
</dbReference>
<feature type="domain" description="OmpR/PhoB-type" evidence="5">
    <location>
        <begin position="127"/>
        <end position="226"/>
    </location>
</feature>
<dbReference type="Pfam" id="PF00072">
    <property type="entry name" value="Response_reg"/>
    <property type="match status" value="1"/>
</dbReference>
<dbReference type="InterPro" id="IPR001867">
    <property type="entry name" value="OmpR/PhoB-type_DNA-bd"/>
</dbReference>
<dbReference type="AlphaFoldDB" id="A0A7V8REL0"/>
<dbReference type="PROSITE" id="PS50110">
    <property type="entry name" value="RESPONSE_REGULATORY"/>
    <property type="match status" value="1"/>
</dbReference>
<feature type="domain" description="Response regulatory" evidence="4">
    <location>
        <begin position="4"/>
        <end position="117"/>
    </location>
</feature>
<reference evidence="6 7" key="1">
    <citation type="journal article" date="1994" name="Int. J. Syst. Bacteriol.">
        <title>Phylogenetic positions of novel aerobic, bacteriochlorophyll a-containing bacteria and description of Roseococcus thiosulfatophilus gen. nov., sp. nov., Erythromicrobium ramosum gen. nov., sp. nov., and Erythrobacter litoralis sp. nov.</title>
        <authorList>
            <person name="Yurkov V."/>
            <person name="Stackebrandt E."/>
            <person name="Holmes A."/>
            <person name="Fuerst J.A."/>
            <person name="Hugenholtz P."/>
            <person name="Golecki J."/>
            <person name="Gad'on N."/>
            <person name="Gorlenko V.M."/>
            <person name="Kompantseva E.I."/>
            <person name="Drews G."/>
        </authorList>
    </citation>
    <scope>NUCLEOTIDE SEQUENCE [LARGE SCALE GENOMIC DNA]</scope>
    <source>
        <strain evidence="6 7">KR-99</strain>
    </source>
</reference>
<evidence type="ECO:0000256" key="2">
    <source>
        <dbReference type="PROSITE-ProRule" id="PRU00169"/>
    </source>
</evidence>
<dbReference type="SMART" id="SM00862">
    <property type="entry name" value="Trans_reg_C"/>
    <property type="match status" value="1"/>
</dbReference>
<comment type="caution">
    <text evidence="6">The sequence shown here is derived from an EMBL/GenBank/DDBJ whole genome shotgun (WGS) entry which is preliminary data.</text>
</comment>